<dbReference type="Pfam" id="PF01129">
    <property type="entry name" value="ART"/>
    <property type="match status" value="1"/>
</dbReference>
<dbReference type="InterPro" id="IPR000768">
    <property type="entry name" value="ART"/>
</dbReference>
<feature type="region of interest" description="Disordered" evidence="7">
    <location>
        <begin position="309"/>
        <end position="971"/>
    </location>
</feature>
<feature type="region of interest" description="Disordered" evidence="7">
    <location>
        <begin position="1366"/>
        <end position="1697"/>
    </location>
</feature>
<organism evidence="8 9">
    <name type="scientific">Saccharopolyspora erythraea (strain ATCC 11635 / DSM 40517 / JCM 4748 / NBRC 13426 / NCIMB 8594 / NRRL 2338)</name>
    <dbReference type="NCBI Taxonomy" id="405948"/>
    <lineage>
        <taxon>Bacteria</taxon>
        <taxon>Bacillati</taxon>
        <taxon>Actinomycetota</taxon>
        <taxon>Actinomycetes</taxon>
        <taxon>Pseudonocardiales</taxon>
        <taxon>Pseudonocardiaceae</taxon>
        <taxon>Saccharopolyspora</taxon>
    </lineage>
</organism>
<keyword evidence="4" id="KW-0808">Transferase</keyword>
<keyword evidence="9" id="KW-1185">Reference proteome</keyword>
<dbReference type="HOGENOM" id="CLU_234212_0_0_11"/>
<feature type="region of interest" description="Disordered" evidence="7">
    <location>
        <begin position="985"/>
        <end position="1045"/>
    </location>
</feature>
<evidence type="ECO:0000256" key="1">
    <source>
        <dbReference type="ARBA" id="ARBA00009558"/>
    </source>
</evidence>
<feature type="compositionally biased region" description="Gly residues" evidence="7">
    <location>
        <begin position="638"/>
        <end position="653"/>
    </location>
</feature>
<feature type="region of interest" description="Disordered" evidence="7">
    <location>
        <begin position="1958"/>
        <end position="1984"/>
    </location>
</feature>
<feature type="compositionally biased region" description="Low complexity" evidence="7">
    <location>
        <begin position="1424"/>
        <end position="1454"/>
    </location>
</feature>
<feature type="compositionally biased region" description="Low complexity" evidence="7">
    <location>
        <begin position="729"/>
        <end position="739"/>
    </location>
</feature>
<feature type="compositionally biased region" description="Gly residues" evidence="7">
    <location>
        <begin position="664"/>
        <end position="674"/>
    </location>
</feature>
<dbReference type="eggNOG" id="COG3774">
    <property type="taxonomic scope" value="Bacteria"/>
</dbReference>
<feature type="compositionally biased region" description="Low complexity" evidence="7">
    <location>
        <begin position="458"/>
        <end position="480"/>
    </location>
</feature>
<feature type="compositionally biased region" description="Basic and acidic residues" evidence="7">
    <location>
        <begin position="1562"/>
        <end position="1577"/>
    </location>
</feature>
<dbReference type="PROSITE" id="PS51996">
    <property type="entry name" value="TR_MART"/>
    <property type="match status" value="1"/>
</dbReference>
<dbReference type="RefSeq" id="WP_011875174.1">
    <property type="nucleotide sequence ID" value="NC_009142.1"/>
</dbReference>
<dbReference type="KEGG" id="sen:SACE_6847"/>
<dbReference type="eggNOG" id="COG3266">
    <property type="taxonomic scope" value="Bacteria"/>
</dbReference>
<feature type="compositionally biased region" description="Basic and acidic residues" evidence="7">
    <location>
        <begin position="1672"/>
        <end position="1681"/>
    </location>
</feature>
<dbReference type="SUPFAM" id="SSF56399">
    <property type="entry name" value="ADP-ribosylation"/>
    <property type="match status" value="1"/>
</dbReference>
<feature type="compositionally biased region" description="Pro residues" evidence="7">
    <location>
        <begin position="1488"/>
        <end position="1508"/>
    </location>
</feature>
<comment type="similarity">
    <text evidence="1">Belongs to the Arg-specific ADP-ribosyltransferase family.</text>
</comment>
<feature type="compositionally biased region" description="Basic and acidic residues" evidence="7">
    <location>
        <begin position="775"/>
        <end position="786"/>
    </location>
</feature>
<evidence type="ECO:0000256" key="2">
    <source>
        <dbReference type="ARBA" id="ARBA00012031"/>
    </source>
</evidence>
<proteinExistence type="inferred from homology"/>
<dbReference type="Proteomes" id="UP000006728">
    <property type="component" value="Chromosome"/>
</dbReference>
<dbReference type="GO" id="GO:0106274">
    <property type="term" value="F:NAD+-protein-arginine ADP-ribosyltransferase activity"/>
    <property type="evidence" value="ECO:0007669"/>
    <property type="project" value="UniProtKB-EC"/>
</dbReference>
<accession>A4FPN6</accession>
<evidence type="ECO:0000256" key="7">
    <source>
        <dbReference type="SAM" id="MobiDB-lite"/>
    </source>
</evidence>
<dbReference type="EMBL" id="AM420293">
    <property type="protein sequence ID" value="CAM06011.1"/>
    <property type="molecule type" value="Genomic_DNA"/>
</dbReference>
<evidence type="ECO:0000256" key="3">
    <source>
        <dbReference type="ARBA" id="ARBA00022676"/>
    </source>
</evidence>
<feature type="compositionally biased region" description="Low complexity" evidence="7">
    <location>
        <begin position="404"/>
        <end position="416"/>
    </location>
</feature>
<evidence type="ECO:0000313" key="9">
    <source>
        <dbReference type="Proteomes" id="UP000006728"/>
    </source>
</evidence>
<feature type="compositionally biased region" description="Low complexity" evidence="7">
    <location>
        <begin position="1380"/>
        <end position="1416"/>
    </location>
</feature>
<feature type="compositionally biased region" description="Gly residues" evidence="7">
    <location>
        <begin position="317"/>
        <end position="374"/>
    </location>
</feature>
<dbReference type="STRING" id="405948.SACE_6847"/>
<gene>
    <name evidence="8" type="ordered locus">SACE_6847</name>
</gene>
<feature type="region of interest" description="Disordered" evidence="7">
    <location>
        <begin position="1"/>
        <end position="20"/>
    </location>
</feature>
<name>A4FPN6_SACEN</name>
<dbReference type="GO" id="GO:0016779">
    <property type="term" value="F:nucleotidyltransferase activity"/>
    <property type="evidence" value="ECO:0007669"/>
    <property type="project" value="UniProtKB-KW"/>
</dbReference>
<feature type="compositionally biased region" description="Pro residues" evidence="7">
    <location>
        <begin position="1516"/>
        <end position="1528"/>
    </location>
</feature>
<dbReference type="EC" id="2.4.2.31" evidence="2"/>
<dbReference type="Gene3D" id="3.90.176.10">
    <property type="entry name" value="Toxin ADP-ribosyltransferase, Chain A, domain 1"/>
    <property type="match status" value="1"/>
</dbReference>
<feature type="compositionally biased region" description="Gly residues" evidence="7">
    <location>
        <begin position="383"/>
        <end position="403"/>
    </location>
</feature>
<evidence type="ECO:0000313" key="8">
    <source>
        <dbReference type="EMBL" id="CAM06011.1"/>
    </source>
</evidence>
<feature type="compositionally biased region" description="Low complexity" evidence="7">
    <location>
        <begin position="748"/>
        <end position="759"/>
    </location>
</feature>
<feature type="compositionally biased region" description="Pro residues" evidence="7">
    <location>
        <begin position="1462"/>
        <end position="1479"/>
    </location>
</feature>
<evidence type="ECO:0000256" key="4">
    <source>
        <dbReference type="ARBA" id="ARBA00022679"/>
    </source>
</evidence>
<keyword evidence="5" id="KW-0548">Nucleotidyltransferase</keyword>
<feature type="compositionally biased region" description="Basic and acidic residues" evidence="7">
    <location>
        <begin position="863"/>
        <end position="922"/>
    </location>
</feature>
<sequence>MTDNPLVVTESTLPKDPNATPDGFKGVGILEFYHDVSSLNDGSSWVESGFAWGGMVMEGVSLAVDPVGTLLSYGLSWLIEHVEPLKEALDWFAGDPDGVKAYGATWTKVSEAVGEAAASYAAATAADTAGWTGAAGDAYRAHAAEKGRALTAASELAGTISTVVTIMGEVVSFVREFVRDLVADCISRLITYALEALLPPIASLAWVVPQAVAFIGKTVAKIADIVQKLIKTISNVAPKLARMAEVFGEVMKALGKLTKPVADKVGAAAQWAGKAADKVDVPGRMADKLAEKSWGKVDDVLGTDIVGKHQAKFGGPDAPGGDGGDGDGDGGGGAGGGNGAGSGAGAGDGAGGGATDGGGADGAGDGGGPDGGSAAGAADAPGTGAGPASGAGHGPDSGVGSGSGDSPQSGDSPRSGGDPGTGDRPGAGDGPGSGNGNGAAHPGGDSPSSTNSFGRDTGGASSTPDSPSSGSAPEAPGRSSTPDGQGTASAPDAGQPARSAPETPSATASSEGPRSFGDSSPGTGSSPAAAASPGSGSSPDSGSSPAFGSSPSPGSFPDSGSSPASGPSPHSGASPSAGSAPTAGAAPSGADVPRRPEGPAATTASNVDAPARPDLGSSAPPPSAPRTDQPAGPASGSAMGGAPAGGPAGGAPSAGGAPPAGRGSRPGTGGGWTGTPGSPGAAGRAPAGPDSPRGRGPERPGAPAGPRAGATPSRPQAGPDAQRPHPPRRGGAPEAPGVPVQRGDAPGRRPAGPGRGPEAPEGPRAEAPRPQTPGHRPDGPRPDFHRPGGPVPNSPRPDAPRPNTPHPNGPRPDAPRPEASRPGAPRPDGTRPEALRPGTPQANAPRPDAPRPDAPRPGAPRTDASRPDGPHPNRPEGLRPDGPRSDGPRPEVIRPDGPRPDASRPDAPRLDGPRPDAPRPDGPHPAVSRPDAPNRRVTAEPDQNRWAWAGIKPNDFGHIKGQGEPHWGPGWQRRMAEDAKIRAESLGYHRPPAADTPQSPAPMPEPEAPQRSTTESMAAEEPPDNPWHHEYARHLGHTRPPKLPDDLKAKLGDDRFDIQLNQAGLSLIRKYDTAVPDVRAQRVGTAMPDPKRFTVEVHGSPTGVKFGGHDLSAKELAEVIRASPGYKQGEPIRLLSCRTGSDTPDGSPNFAEQLSKELGVEVLAPKTDAWVDNYGNMYASGDRASFDVDSSGAPQPHFDDPGQWVSHSPDGTKAVHDSPFPPGHDPQWVKHGAQAQDAVRRGIPPDHPQAPKEFQHPGGPRFSGFHSRKDAYGTDIPGHISPTGDFVPHAHIDAYGRWHPHGQVDAQGRWVPGHVEPNGRLVPNGHFDDRGRWIAHGRTDDAGRWVPVHFDGNQYHDLGRFHPQTNRWEWFNPPAPPGNTPAATPGNAPGAAPGNAPAAPGTSSAPAGNAQAGPGASPAPPGHTPAAPSRPNQPTGTPAPNAAPPRAAAPAVGPHSNTRPPGDTPPSTQPPRSQAPPEPGWQTAGAPPRAPQTPQPPAVPPAREPAPKPADAQPAPSSPQAPAPPRTQPHPGDSPTGRQPVDPRVPRPSPAASPDAAPVGRPVEEPPAVRRFTDAAGHEAPAQDAKVGVSGTKPDRDGAVDAQPLSPKDANLDATEHAPGGPQRVDRDGETDAPSGSDAERGTEDAADQSRAVQDADTDGPDGVRDTSAGDAPDRLDDGSHSDATTTAEPERRTLLERLGDVDAEEIEAERLRELAKAEEVAGADGAVPRGEGELSRVATAEDAAAFERLCTARPDLFVPAAPDELVRARVAHPDRLRGVSDEEISALLTYTYDHGSCYALNKSMREGTPDREEMEPYRRLLTSALNKIRANDEAMGVPATQLVERKISVSPESMAGFREKYGNSGATVREEAFMSGTEVESRHVPDGHREGEDYLVTMQVWNGTNVNIASLSRLPGEGEVLRIGDGEFRVARYEENGLKVNVVLEEVGQAAAPGISPAAAVPTADHGTSTAPRRSSKIEQLLG</sequence>
<reference evidence="8 9" key="1">
    <citation type="journal article" date="2007" name="Nat. Biotechnol.">
        <title>Complete genome sequence of the erythromycin-producing bacterium Saccharopolyspora erythraea NRRL23338.</title>
        <authorList>
            <person name="Oliynyk M."/>
            <person name="Samborskyy M."/>
            <person name="Lester J.B."/>
            <person name="Mironenko T."/>
            <person name="Scott N."/>
            <person name="Dickens S."/>
            <person name="Haydock S.F."/>
            <person name="Leadlay P.F."/>
        </authorList>
    </citation>
    <scope>NUCLEOTIDE SEQUENCE [LARGE SCALE GENOMIC DNA]</scope>
    <source>
        <strain evidence="9">ATCC 11635 / DSM 40517 / JCM 4748 / NBRC 13426 / NCIMB 8594 / NRRL 2338</strain>
    </source>
</reference>
<evidence type="ECO:0000256" key="6">
    <source>
        <dbReference type="ARBA" id="ARBA00047597"/>
    </source>
</evidence>
<protein>
    <recommendedName>
        <fullName evidence="2">NAD(+)--protein-arginine ADP-ribosyltransferase</fullName>
        <ecNumber evidence="2">2.4.2.31</ecNumber>
    </recommendedName>
</protein>
<feature type="compositionally biased region" description="Pro residues" evidence="7">
    <location>
        <begin position="789"/>
        <end position="812"/>
    </location>
</feature>
<feature type="compositionally biased region" description="Low complexity" evidence="7">
    <location>
        <begin position="496"/>
        <end position="590"/>
    </location>
</feature>
<feature type="compositionally biased region" description="Low complexity" evidence="7">
    <location>
        <begin position="654"/>
        <end position="663"/>
    </location>
</feature>
<feature type="compositionally biased region" description="Gly residues" evidence="7">
    <location>
        <begin position="417"/>
        <end position="437"/>
    </location>
</feature>
<dbReference type="eggNOG" id="COG0532">
    <property type="taxonomic scope" value="Bacteria"/>
</dbReference>
<feature type="compositionally biased region" description="Low complexity" evidence="7">
    <location>
        <begin position="675"/>
        <end position="691"/>
    </location>
</feature>
<feature type="compositionally biased region" description="Basic and acidic residues" evidence="7">
    <location>
        <begin position="932"/>
        <end position="943"/>
    </location>
</feature>
<feature type="compositionally biased region" description="Low complexity" evidence="7">
    <location>
        <begin position="699"/>
        <end position="715"/>
    </location>
</feature>
<keyword evidence="3" id="KW-0328">Glycosyltransferase</keyword>
<evidence type="ECO:0000256" key="5">
    <source>
        <dbReference type="ARBA" id="ARBA00022695"/>
    </source>
</evidence>
<comment type="catalytic activity">
    <reaction evidence="6">
        <text>L-arginyl-[protein] + NAD(+) = N(omega)-(ADP-D-ribosyl)-L-arginyl-[protein] + nicotinamide + H(+)</text>
        <dbReference type="Rhea" id="RHEA:19149"/>
        <dbReference type="Rhea" id="RHEA-COMP:10532"/>
        <dbReference type="Rhea" id="RHEA-COMP:15087"/>
        <dbReference type="ChEBI" id="CHEBI:15378"/>
        <dbReference type="ChEBI" id="CHEBI:17154"/>
        <dbReference type="ChEBI" id="CHEBI:29965"/>
        <dbReference type="ChEBI" id="CHEBI:57540"/>
        <dbReference type="ChEBI" id="CHEBI:142554"/>
        <dbReference type="EC" id="2.4.2.31"/>
    </reaction>
</comment>